<evidence type="ECO:0008006" key="3">
    <source>
        <dbReference type="Google" id="ProtNLM"/>
    </source>
</evidence>
<dbReference type="InterPro" id="IPR013320">
    <property type="entry name" value="ConA-like_dom_sf"/>
</dbReference>
<organism evidence="2">
    <name type="scientific">viral metagenome</name>
    <dbReference type="NCBI Taxonomy" id="1070528"/>
    <lineage>
        <taxon>unclassified sequences</taxon>
        <taxon>metagenomes</taxon>
        <taxon>organismal metagenomes</taxon>
    </lineage>
</organism>
<keyword evidence="1" id="KW-1133">Transmembrane helix</keyword>
<dbReference type="Pfam" id="PF13385">
    <property type="entry name" value="Laminin_G_3"/>
    <property type="match status" value="1"/>
</dbReference>
<keyword evidence="1" id="KW-0472">Membrane</keyword>
<evidence type="ECO:0000256" key="1">
    <source>
        <dbReference type="SAM" id="Phobius"/>
    </source>
</evidence>
<name>A0A6C0ET39_9ZZZZ</name>
<dbReference type="Gene3D" id="2.60.120.200">
    <property type="match status" value="1"/>
</dbReference>
<feature type="transmembrane region" description="Helical" evidence="1">
    <location>
        <begin position="6"/>
        <end position="23"/>
    </location>
</feature>
<dbReference type="SUPFAM" id="SSF49899">
    <property type="entry name" value="Concanavalin A-like lectins/glucanases"/>
    <property type="match status" value="1"/>
</dbReference>
<reference evidence="2" key="1">
    <citation type="journal article" date="2020" name="Nature">
        <title>Giant virus diversity and host interactions through global metagenomics.</title>
        <authorList>
            <person name="Schulz F."/>
            <person name="Roux S."/>
            <person name="Paez-Espino D."/>
            <person name="Jungbluth S."/>
            <person name="Walsh D.A."/>
            <person name="Denef V.J."/>
            <person name="McMahon K.D."/>
            <person name="Konstantinidis K.T."/>
            <person name="Eloe-Fadrosh E.A."/>
            <person name="Kyrpides N.C."/>
            <person name="Woyke T."/>
        </authorList>
    </citation>
    <scope>NUCLEOTIDE SEQUENCE</scope>
    <source>
        <strain evidence="2">GVMAG-M-3300009155-48</strain>
    </source>
</reference>
<dbReference type="AlphaFoldDB" id="A0A6C0ET39"/>
<keyword evidence="1" id="KW-0812">Transmembrane</keyword>
<accession>A0A6C0ET39</accession>
<dbReference type="EMBL" id="MN738925">
    <property type="protein sequence ID" value="QHT31851.1"/>
    <property type="molecule type" value="Genomic_DNA"/>
</dbReference>
<protein>
    <recommendedName>
        <fullName evidence="3">LamG-like jellyroll fold domain-containing protein</fullName>
    </recommendedName>
</protein>
<proteinExistence type="predicted"/>
<sequence length="230" mass="26152">MNTTAIILGIVIIILIYVLYRYFTNTTTTLGSLTDLSSRSTTTPFTIKGDIASSTSPRYSFGLWLYIDTWDSNQTKNIFYRQNSDTSKYDIRLYLEPYSPILKCDFYTKGSSSTQTETITITNNFSVQKWVYIIISADNKIIDCYIDGKLVTSQQLQNQPTFSDTDIYVGSFNAHLAKFQRITSPMDPQTAWSNYMSGNGGNTLSKMFSSYGLDVTFKKDNVQQQTFSIF</sequence>
<evidence type="ECO:0000313" key="2">
    <source>
        <dbReference type="EMBL" id="QHT31851.1"/>
    </source>
</evidence>